<dbReference type="EMBL" id="HG994368">
    <property type="protein sequence ID" value="CAF1859308.1"/>
    <property type="molecule type" value="Genomic_DNA"/>
</dbReference>
<sequence length="50" mass="5878">MSIFWNHISDFFKKIGAIFTVTPTEDMRPSRSAMRMILGLKANKMVKFRK</sequence>
<proteinExistence type="predicted"/>
<reference evidence="1" key="1">
    <citation type="submission" date="2021-01" db="EMBL/GenBank/DDBJ databases">
        <authorList>
            <consortium name="Genoscope - CEA"/>
            <person name="William W."/>
        </authorList>
    </citation>
    <scope>NUCLEOTIDE SEQUENCE</scope>
</reference>
<protein>
    <submittedName>
        <fullName evidence="1">(rape) hypothetical protein</fullName>
    </submittedName>
</protein>
<evidence type="ECO:0000313" key="1">
    <source>
        <dbReference type="EMBL" id="CAF1859308.1"/>
    </source>
</evidence>
<name>A0A816JEU4_BRANA</name>
<dbReference type="AlphaFoldDB" id="A0A816JEU4"/>
<accession>A0A816JEU4</accession>
<dbReference type="Proteomes" id="UP001295469">
    <property type="component" value="Chromosome C04"/>
</dbReference>
<organism evidence="1">
    <name type="scientific">Brassica napus</name>
    <name type="common">Rape</name>
    <dbReference type="NCBI Taxonomy" id="3708"/>
    <lineage>
        <taxon>Eukaryota</taxon>
        <taxon>Viridiplantae</taxon>
        <taxon>Streptophyta</taxon>
        <taxon>Embryophyta</taxon>
        <taxon>Tracheophyta</taxon>
        <taxon>Spermatophyta</taxon>
        <taxon>Magnoliopsida</taxon>
        <taxon>eudicotyledons</taxon>
        <taxon>Gunneridae</taxon>
        <taxon>Pentapetalae</taxon>
        <taxon>rosids</taxon>
        <taxon>malvids</taxon>
        <taxon>Brassicales</taxon>
        <taxon>Brassicaceae</taxon>
        <taxon>Brassiceae</taxon>
        <taxon>Brassica</taxon>
    </lineage>
</organism>
<gene>
    <name evidence="1" type="ORF">DARMORV10_C04P47750.1</name>
</gene>